<evidence type="ECO:0000256" key="3">
    <source>
        <dbReference type="ARBA" id="ARBA00022475"/>
    </source>
</evidence>
<organism evidence="9 10">
    <name type="scientific">Oceanobacillus piezotolerans</name>
    <dbReference type="NCBI Taxonomy" id="2448030"/>
    <lineage>
        <taxon>Bacteria</taxon>
        <taxon>Bacillati</taxon>
        <taxon>Bacillota</taxon>
        <taxon>Bacilli</taxon>
        <taxon>Bacillales</taxon>
        <taxon>Bacillaceae</taxon>
        <taxon>Oceanobacillus</taxon>
    </lineage>
</organism>
<feature type="transmembrane region" description="Helical" evidence="8">
    <location>
        <begin position="33"/>
        <end position="51"/>
    </location>
</feature>
<dbReference type="GO" id="GO:0008360">
    <property type="term" value="P:regulation of cell shape"/>
    <property type="evidence" value="ECO:0007669"/>
    <property type="project" value="UniProtKB-KW"/>
</dbReference>
<dbReference type="RefSeq" id="WP_121520673.1">
    <property type="nucleotide sequence ID" value="NZ_RCHR01000001.1"/>
</dbReference>
<accession>A0A498DCJ6</accession>
<evidence type="ECO:0000256" key="6">
    <source>
        <dbReference type="ARBA" id="ARBA00022989"/>
    </source>
</evidence>
<evidence type="ECO:0000256" key="4">
    <source>
        <dbReference type="ARBA" id="ARBA00022692"/>
    </source>
</evidence>
<evidence type="ECO:0000256" key="8">
    <source>
        <dbReference type="SAM" id="Phobius"/>
    </source>
</evidence>
<dbReference type="GO" id="GO:0005886">
    <property type="term" value="C:plasma membrane"/>
    <property type="evidence" value="ECO:0007669"/>
    <property type="project" value="UniProtKB-SubCell"/>
</dbReference>
<proteinExistence type="inferred from homology"/>
<reference evidence="9 10" key="1">
    <citation type="submission" date="2018-10" db="EMBL/GenBank/DDBJ databases">
        <title>Oceanobacillus sp. YLB-02 draft genome.</title>
        <authorList>
            <person name="Yu L."/>
        </authorList>
    </citation>
    <scope>NUCLEOTIDE SEQUENCE [LARGE SCALE GENOMIC DNA]</scope>
    <source>
        <strain evidence="9 10">YLB-02</strain>
    </source>
</reference>
<name>A0A498DCJ6_9BACI</name>
<sequence length="175" mass="20529">MNRLYIPLFLFLILVLEGVATFFLPADLIMGELLIVPHWLLAGLVFVVLYYDSENTYFALMYAVIFGLLFDMIYTSILGVYMFSYATVIYIIHLLKKMLHINFFSMILFHIIGIGAGDLLIYFVYNITDLVDMAWNDYLLDRLLPTIGLNLIFVLVIYPFLKKQLVKWRTTEQWK</sequence>
<keyword evidence="3" id="KW-1003">Cell membrane</keyword>
<dbReference type="NCBIfam" id="TIGR03426">
    <property type="entry name" value="shape_MreD"/>
    <property type="match status" value="1"/>
</dbReference>
<comment type="caution">
    <text evidence="9">The sequence shown here is derived from an EMBL/GenBank/DDBJ whole genome shotgun (WGS) entry which is preliminary data.</text>
</comment>
<gene>
    <name evidence="9" type="primary">mreD</name>
    <name evidence="9" type="ORF">D8M04_01405</name>
</gene>
<keyword evidence="4 8" id="KW-0812">Transmembrane</keyword>
<evidence type="ECO:0000313" key="9">
    <source>
        <dbReference type="EMBL" id="RLL47962.1"/>
    </source>
</evidence>
<dbReference type="Proteomes" id="UP000270219">
    <property type="component" value="Unassembled WGS sequence"/>
</dbReference>
<keyword evidence="10" id="KW-1185">Reference proteome</keyword>
<dbReference type="OrthoDB" id="1653857at2"/>
<feature type="transmembrane region" description="Helical" evidence="8">
    <location>
        <begin position="57"/>
        <end position="83"/>
    </location>
</feature>
<evidence type="ECO:0000313" key="10">
    <source>
        <dbReference type="Proteomes" id="UP000270219"/>
    </source>
</evidence>
<dbReference type="InterPro" id="IPR007227">
    <property type="entry name" value="Cell_shape_determining_MreD"/>
</dbReference>
<dbReference type="Pfam" id="PF04093">
    <property type="entry name" value="MreD"/>
    <property type="match status" value="1"/>
</dbReference>
<feature type="transmembrane region" description="Helical" evidence="8">
    <location>
        <begin position="6"/>
        <end position="26"/>
    </location>
</feature>
<evidence type="ECO:0000256" key="1">
    <source>
        <dbReference type="ARBA" id="ARBA00004651"/>
    </source>
</evidence>
<keyword evidence="5" id="KW-0133">Cell shape</keyword>
<evidence type="ECO:0000256" key="5">
    <source>
        <dbReference type="ARBA" id="ARBA00022960"/>
    </source>
</evidence>
<dbReference type="AlphaFoldDB" id="A0A498DCJ6"/>
<feature type="transmembrane region" description="Helical" evidence="8">
    <location>
        <begin position="143"/>
        <end position="161"/>
    </location>
</feature>
<protein>
    <submittedName>
        <fullName evidence="9">Rod shape-determining protein MreD</fullName>
    </submittedName>
</protein>
<evidence type="ECO:0000256" key="2">
    <source>
        <dbReference type="ARBA" id="ARBA00007776"/>
    </source>
</evidence>
<comment type="similarity">
    <text evidence="2">Belongs to the MreD family.</text>
</comment>
<feature type="transmembrane region" description="Helical" evidence="8">
    <location>
        <begin position="103"/>
        <end position="123"/>
    </location>
</feature>
<keyword evidence="7 8" id="KW-0472">Membrane</keyword>
<comment type="subcellular location">
    <subcellularLocation>
        <location evidence="1">Cell membrane</location>
        <topology evidence="1">Multi-pass membrane protein</topology>
    </subcellularLocation>
</comment>
<evidence type="ECO:0000256" key="7">
    <source>
        <dbReference type="ARBA" id="ARBA00023136"/>
    </source>
</evidence>
<keyword evidence="6 8" id="KW-1133">Transmembrane helix</keyword>
<dbReference type="EMBL" id="RCHR01000001">
    <property type="protein sequence ID" value="RLL47962.1"/>
    <property type="molecule type" value="Genomic_DNA"/>
</dbReference>